<dbReference type="RefSeq" id="WP_406766008.1">
    <property type="nucleotide sequence ID" value="NZ_JBJHZY010000003.1"/>
</dbReference>
<comment type="caution">
    <text evidence="2">The sequence shown here is derived from an EMBL/GenBank/DDBJ whole genome shotgun (WGS) entry which is preliminary data.</text>
</comment>
<evidence type="ECO:0000259" key="1">
    <source>
        <dbReference type="Pfam" id="PF12867"/>
    </source>
</evidence>
<dbReference type="SUPFAM" id="SSF109854">
    <property type="entry name" value="DinB/YfiT-like putative metalloenzymes"/>
    <property type="match status" value="1"/>
</dbReference>
<protein>
    <submittedName>
        <fullName evidence="2">DinB family protein</fullName>
    </submittedName>
</protein>
<proteinExistence type="predicted"/>
<dbReference type="EMBL" id="JBJHZY010000003">
    <property type="protein sequence ID" value="MFL0269383.1"/>
    <property type="molecule type" value="Genomic_DNA"/>
</dbReference>
<organism evidence="2 3">
    <name type="scientific">Candidatus Clostridium radicumherbarum</name>
    <dbReference type="NCBI Taxonomy" id="3381662"/>
    <lineage>
        <taxon>Bacteria</taxon>
        <taxon>Bacillati</taxon>
        <taxon>Bacillota</taxon>
        <taxon>Clostridia</taxon>
        <taxon>Eubacteriales</taxon>
        <taxon>Clostridiaceae</taxon>
        <taxon>Clostridium</taxon>
    </lineage>
</organism>
<dbReference type="Proteomes" id="UP001623661">
    <property type="component" value="Unassembled WGS sequence"/>
</dbReference>
<gene>
    <name evidence="2" type="ORF">ACJDUH_14940</name>
</gene>
<accession>A0ABW8TVZ4</accession>
<reference evidence="2 3" key="1">
    <citation type="submission" date="2024-11" db="EMBL/GenBank/DDBJ databases">
        <authorList>
            <person name="Heng Y.C."/>
            <person name="Lim A.C.H."/>
            <person name="Lee J.K.Y."/>
            <person name="Kittelmann S."/>
        </authorList>
    </citation>
    <scope>NUCLEOTIDE SEQUENCE [LARGE SCALE GENOMIC DNA]</scope>
    <source>
        <strain evidence="2 3">WILCCON 0202</strain>
    </source>
</reference>
<feature type="domain" description="DinB-like" evidence="1">
    <location>
        <begin position="51"/>
        <end position="167"/>
    </location>
</feature>
<sequence length="231" mass="27010">MSITSEWNSKQKHLKEIIRKPELFDEAMKLFLEMHKSVHFSEVSNSKVSTLMDKLWEGLQINEFAVMPTQKDETIAWGIWHITRIEDLTINILVDESKQVLNDKWLMRMNTKTTDTGNAMNEDEIMDFSKGINIDALKAYRIAVGQKTQKILSSLKAEDLKRKVRHQQLTKILNEHGVLEHPDSIWLLDFWGKKDIAGIILMPITRHQIMHINAGFNIKQALQKKKEFYRI</sequence>
<dbReference type="InterPro" id="IPR024775">
    <property type="entry name" value="DinB-like"/>
</dbReference>
<evidence type="ECO:0000313" key="2">
    <source>
        <dbReference type="EMBL" id="MFL0269383.1"/>
    </source>
</evidence>
<name>A0ABW8TVZ4_9CLOT</name>
<dbReference type="InterPro" id="IPR034660">
    <property type="entry name" value="DinB/YfiT-like"/>
</dbReference>
<dbReference type="Pfam" id="PF12867">
    <property type="entry name" value="DinB_2"/>
    <property type="match status" value="1"/>
</dbReference>
<dbReference type="Gene3D" id="1.20.120.450">
    <property type="entry name" value="dinb family like domain"/>
    <property type="match status" value="1"/>
</dbReference>
<evidence type="ECO:0000313" key="3">
    <source>
        <dbReference type="Proteomes" id="UP001623661"/>
    </source>
</evidence>
<keyword evidence="3" id="KW-1185">Reference proteome</keyword>